<evidence type="ECO:0000313" key="3">
    <source>
        <dbReference type="Proteomes" id="UP000288675"/>
    </source>
</evidence>
<dbReference type="InterPro" id="IPR050855">
    <property type="entry name" value="NDM-1-like"/>
</dbReference>
<protein>
    <submittedName>
        <fullName evidence="2">MBL fold metallo-hydrolase</fullName>
    </submittedName>
</protein>
<dbReference type="EMBL" id="CP035232">
    <property type="protein sequence ID" value="QAT65605.1"/>
    <property type="molecule type" value="Genomic_DNA"/>
</dbReference>
<dbReference type="Gene3D" id="3.60.15.10">
    <property type="entry name" value="Ribonuclease Z/Hydroxyacylglutathione hydrolase-like"/>
    <property type="match status" value="1"/>
</dbReference>
<dbReference type="CDD" id="cd07721">
    <property type="entry name" value="yflN-like_MBL-fold"/>
    <property type="match status" value="1"/>
</dbReference>
<evidence type="ECO:0000259" key="1">
    <source>
        <dbReference type="SMART" id="SM00849"/>
    </source>
</evidence>
<dbReference type="SMART" id="SM00849">
    <property type="entry name" value="Lactamase_B"/>
    <property type="match status" value="1"/>
</dbReference>
<dbReference type="Proteomes" id="UP000288675">
    <property type="component" value="Chromosome"/>
</dbReference>
<reference evidence="2 3" key="1">
    <citation type="submission" date="2019-01" db="EMBL/GenBank/DDBJ databases">
        <title>Genome sequence of Bacillus glycinifermentans SRCM103574.</title>
        <authorList>
            <person name="Kong H.-J."/>
            <person name="Jeong S.-Y."/>
            <person name="Jeong D.-Y."/>
        </authorList>
    </citation>
    <scope>NUCLEOTIDE SEQUENCE [LARGE SCALE GENOMIC DNA]</scope>
    <source>
        <strain evidence="2 3">SRCM103574</strain>
    </source>
</reference>
<accession>A0AAJ3YYA9</accession>
<dbReference type="SUPFAM" id="SSF56281">
    <property type="entry name" value="Metallo-hydrolase/oxidoreductase"/>
    <property type="match status" value="1"/>
</dbReference>
<dbReference type="AlphaFoldDB" id="A0AAJ3YYA9"/>
<dbReference type="KEGG" id="bgy:BGLY_2423"/>
<organism evidence="2 3">
    <name type="scientific">Bacillus glycinifermentans</name>
    <dbReference type="NCBI Taxonomy" id="1664069"/>
    <lineage>
        <taxon>Bacteria</taxon>
        <taxon>Bacillati</taxon>
        <taxon>Bacillota</taxon>
        <taxon>Bacilli</taxon>
        <taxon>Bacillales</taxon>
        <taxon>Bacillaceae</taxon>
        <taxon>Bacillus</taxon>
    </lineage>
</organism>
<name>A0AAJ3YYA9_9BACI</name>
<evidence type="ECO:0000313" key="2">
    <source>
        <dbReference type="EMBL" id="QAT65605.1"/>
    </source>
</evidence>
<sequence length="238" mass="25782">MRLTRYDSIYQLTFFPSIFPVNCYLAEEEDGLTLVDAGLPVSKKGIMEAAEGLGKPIKRIVLTHAHGDHVGSLDTLKQAIPGVKVLISERDSRLLRGDKSLLEGEAQTPIKGDVPKNIRTKPDQFLYDSDHVGSLLVIATPGHTPGSLSFFDEKNGVLIAGDAYHTRSGITVSGRLKLSFPFPALATWNKEEALKSAKKLLDIKPKVLATGHGNMAIDPLEGMKKAIGEAEASLKRKG</sequence>
<gene>
    <name evidence="2" type="ORF">EQZ20_12285</name>
</gene>
<dbReference type="PANTHER" id="PTHR42951">
    <property type="entry name" value="METALLO-BETA-LACTAMASE DOMAIN-CONTAINING"/>
    <property type="match status" value="1"/>
</dbReference>
<dbReference type="GeneID" id="82853449"/>
<dbReference type="InterPro" id="IPR001279">
    <property type="entry name" value="Metallo-B-lactamas"/>
</dbReference>
<dbReference type="InterPro" id="IPR036866">
    <property type="entry name" value="RibonucZ/Hydroxyglut_hydro"/>
</dbReference>
<proteinExistence type="predicted"/>
<dbReference type="RefSeq" id="WP_046132890.1">
    <property type="nucleotide sequence ID" value="NZ_CP035232.1"/>
</dbReference>
<dbReference type="PANTHER" id="PTHR42951:SF9">
    <property type="entry name" value="METAL-DEPENDENT HYDROLASE"/>
    <property type="match status" value="1"/>
</dbReference>
<dbReference type="Pfam" id="PF00753">
    <property type="entry name" value="Lactamase_B"/>
    <property type="match status" value="1"/>
</dbReference>
<feature type="domain" description="Metallo-beta-lactamase" evidence="1">
    <location>
        <begin position="20"/>
        <end position="212"/>
    </location>
</feature>